<sequence>MKMQHYIKGAVLDEAVRMPSKGSVSNNVPHASGGANG</sequence>
<dbReference type="Proteomes" id="UP000049983">
    <property type="component" value="Unassembled WGS sequence"/>
</dbReference>
<feature type="region of interest" description="Disordered" evidence="1">
    <location>
        <begin position="17"/>
        <end position="37"/>
    </location>
</feature>
<dbReference type="AlphaFoldDB" id="A0A0M7A6U7"/>
<gene>
    <name evidence="2" type="ORF">LA5096_00748</name>
</gene>
<reference evidence="3" key="1">
    <citation type="submission" date="2015-07" db="EMBL/GenBank/DDBJ databases">
        <authorList>
            <person name="Rodrigo-Torres Lidia"/>
            <person name="Arahal R.David."/>
        </authorList>
    </citation>
    <scope>NUCLEOTIDE SEQUENCE [LARGE SCALE GENOMIC DNA]</scope>
    <source>
        <strain evidence="3">CECT 5096</strain>
    </source>
</reference>
<protein>
    <submittedName>
        <fullName evidence="2">Uncharacterized protein</fullName>
    </submittedName>
</protein>
<evidence type="ECO:0000256" key="1">
    <source>
        <dbReference type="SAM" id="MobiDB-lite"/>
    </source>
</evidence>
<evidence type="ECO:0000313" key="2">
    <source>
        <dbReference type="EMBL" id="CTQ65496.1"/>
    </source>
</evidence>
<dbReference type="EMBL" id="CXWC01000002">
    <property type="protein sequence ID" value="CTQ65496.1"/>
    <property type="molecule type" value="Genomic_DNA"/>
</dbReference>
<proteinExistence type="predicted"/>
<dbReference type="STRING" id="311410.LA5095_01892"/>
<organism evidence="2 3">
    <name type="scientific">Roseibium album</name>
    <dbReference type="NCBI Taxonomy" id="311410"/>
    <lineage>
        <taxon>Bacteria</taxon>
        <taxon>Pseudomonadati</taxon>
        <taxon>Pseudomonadota</taxon>
        <taxon>Alphaproteobacteria</taxon>
        <taxon>Hyphomicrobiales</taxon>
        <taxon>Stappiaceae</taxon>
        <taxon>Roseibium</taxon>
    </lineage>
</organism>
<evidence type="ECO:0000313" key="3">
    <source>
        <dbReference type="Proteomes" id="UP000049983"/>
    </source>
</evidence>
<name>A0A0M7A6U7_9HYPH</name>
<keyword evidence="3" id="KW-1185">Reference proteome</keyword>
<accession>A0A0M7A6U7</accession>